<keyword evidence="3" id="KW-0862">Zinc</keyword>
<dbReference type="OrthoDB" id="8898434at2759"/>
<sequence>MYWGGLSAANAAAYQTGQTGYAVSHAPAAGTYTAQRAPSTYDGSYPTATSHAAASYPAPSTTYDYGYTARPPTQPTAAAAAAAAAAVYDTKTYYGQPAAAAAAAAAATVATPYTAAETHYQNAALRPSTVAAAAPKTSYAAGYSVTSASPAPYNTTSYTAQSTSAANKGTTGLYMQQTVQAAASAGVKAGGNTWQTIKKGHQFGGIRHNQKKPAPRPQQLHYCDVCKISCAGPQTYREHLEGQKHKKKEASAKAGPTPSRLGASLRCELCDVTCTGADAYAAHIRGAKHQKVVKLHEKLGKPIPSQDPVVVGGKTSAGTTSTSSGVAGGASTTTTTEVATSKSTSSSSSAANKKEMMADAKEDLLELKEKEVEPVGMEYIEEMKAAEGDGQGKVISFKCTLCDCRFNDPNAKEMHMKGRRHRLQYKKKVNPELQVEIKPSARQRKMQEEKLRRQQVREEVWRRREEELLLEQEERFLYDRSRRIDEPYDYMDWCQRFPPHRGPPPLPRPHHLGMGPPPPHPMMGPRHPFMHQGPPAMMRRPDSSDDRHVMARHADIYPSEEELAATQKIVSTTEKALKLVSDYLANLDAPKDSKKDVMKDVKIKKEPVAEKQELVKDKKERPKAPHGTTHFDTNDKKEEGSSRILKGVMRVGILAKGLLLRGDKTVELVVLCGEKPTRTLLDRVADALPQHLASLSGSTDEEQQYDVQRVVEEAAVQVTLGQHTVKVTLTAPVMREQLLQASSSESQVAAVKDAPDVLDKQKCLDALASLRHAKWFQARANGLQSCVLVIRIMRDLCQRSPTWGVMNNWALELICEKVIASAGQPLSPGDAVRRVFEALASGLLLPGSPGLLDPCEKDPVDASSHLTSQEREEITASAQHALRLICFRQMHAVLGMEPLPLKFQGPGRLRFNRKRRRDNSTGDGGDSESELDGANGKKDKREAGDSTSLDTEKNK</sequence>
<dbReference type="InterPro" id="IPR043519">
    <property type="entry name" value="NT_sf"/>
</dbReference>
<feature type="region of interest" description="Disordered" evidence="4">
    <location>
        <begin position="905"/>
        <end position="955"/>
    </location>
</feature>
<feature type="region of interest" description="Disordered" evidence="4">
    <location>
        <begin position="304"/>
        <end position="356"/>
    </location>
</feature>
<feature type="region of interest" description="Disordered" evidence="4">
    <location>
        <begin position="612"/>
        <end position="638"/>
    </location>
</feature>
<evidence type="ECO:0000259" key="5">
    <source>
        <dbReference type="PROSITE" id="PS51703"/>
    </source>
</evidence>
<dbReference type="FunFam" id="3.30.160.60:FF:000210">
    <property type="entry name" value="Zinc finger RNA-binding protein 2"/>
    <property type="match status" value="1"/>
</dbReference>
<accession>A0A8B7NAS0</accession>
<evidence type="ECO:0000313" key="7">
    <source>
        <dbReference type="RefSeq" id="XP_018010675.1"/>
    </source>
</evidence>
<feature type="compositionally biased region" description="Low complexity" evidence="4">
    <location>
        <begin position="309"/>
        <end position="351"/>
    </location>
</feature>
<dbReference type="OMA" id="HDYVEEX"/>
<dbReference type="Pfam" id="PF07528">
    <property type="entry name" value="DZF_N"/>
    <property type="match status" value="1"/>
</dbReference>
<proteinExistence type="predicted"/>
<dbReference type="InterPro" id="IPR003604">
    <property type="entry name" value="Matrin/U1-like-C_Znf_C2H2"/>
</dbReference>
<dbReference type="InterPro" id="IPR006561">
    <property type="entry name" value="DZF_dom"/>
</dbReference>
<dbReference type="PROSITE" id="PS00028">
    <property type="entry name" value="ZINC_FINGER_C2H2_1"/>
    <property type="match status" value="1"/>
</dbReference>
<dbReference type="Pfam" id="PF20965">
    <property type="entry name" value="DZF_C"/>
    <property type="match status" value="1"/>
</dbReference>
<dbReference type="GO" id="GO:0003727">
    <property type="term" value="F:single-stranded RNA binding"/>
    <property type="evidence" value="ECO:0007669"/>
    <property type="project" value="TreeGrafter"/>
</dbReference>
<feature type="region of interest" description="Disordered" evidence="4">
    <location>
        <begin position="502"/>
        <end position="522"/>
    </location>
</feature>
<dbReference type="FunFam" id="3.30.460.10:FF:000010">
    <property type="entry name" value="Zinc finger RNA-binding protein 2"/>
    <property type="match status" value="1"/>
</dbReference>
<reference evidence="7" key="1">
    <citation type="submission" date="2025-08" db="UniProtKB">
        <authorList>
            <consortium name="RefSeq"/>
        </authorList>
    </citation>
    <scope>IDENTIFICATION</scope>
    <source>
        <tissue evidence="7">Whole organism</tissue>
    </source>
</reference>
<evidence type="ECO:0000256" key="2">
    <source>
        <dbReference type="ARBA" id="ARBA00022771"/>
    </source>
</evidence>
<feature type="compositionally biased region" description="Basic and acidic residues" evidence="4">
    <location>
        <begin position="612"/>
        <end position="623"/>
    </location>
</feature>
<dbReference type="PROSITE" id="PS51703">
    <property type="entry name" value="DZF"/>
    <property type="match status" value="1"/>
</dbReference>
<feature type="region of interest" description="Disordered" evidence="4">
    <location>
        <begin position="239"/>
        <end position="258"/>
    </location>
</feature>
<dbReference type="PANTHER" id="PTHR45762">
    <property type="entry name" value="ZINC FINGER RNA-BINDING PROTEIN"/>
    <property type="match status" value="1"/>
</dbReference>
<name>A0A8B7NAS0_HYAAZ</name>
<dbReference type="Gene3D" id="3.30.460.10">
    <property type="entry name" value="Beta Polymerase, domain 2"/>
    <property type="match status" value="1"/>
</dbReference>
<dbReference type="Gene3D" id="3.30.160.60">
    <property type="entry name" value="Classic Zinc Finger"/>
    <property type="match status" value="3"/>
</dbReference>
<dbReference type="SMART" id="SM00355">
    <property type="entry name" value="ZnF_C2H2"/>
    <property type="match status" value="3"/>
</dbReference>
<dbReference type="SMART" id="SM00451">
    <property type="entry name" value="ZnF_U1"/>
    <property type="match status" value="3"/>
</dbReference>
<dbReference type="KEGG" id="hazt:108668055"/>
<dbReference type="FunFam" id="3.30.160.60:FF:002080">
    <property type="entry name" value="Zinc finger RNA-binding protein"/>
    <property type="match status" value="1"/>
</dbReference>
<dbReference type="RefSeq" id="XP_018010675.1">
    <property type="nucleotide sequence ID" value="XM_018155186.2"/>
</dbReference>
<keyword evidence="1" id="KW-0479">Metal-binding</keyword>
<dbReference type="AlphaFoldDB" id="A0A8B7NAS0"/>
<dbReference type="Gene3D" id="1.10.1410.40">
    <property type="match status" value="1"/>
</dbReference>
<feature type="domain" description="DZF" evidence="5">
    <location>
        <begin position="527"/>
        <end position="944"/>
    </location>
</feature>
<dbReference type="SMART" id="SM00572">
    <property type="entry name" value="DZF"/>
    <property type="match status" value="1"/>
</dbReference>
<dbReference type="GeneID" id="108668055"/>
<dbReference type="SUPFAM" id="SSF57667">
    <property type="entry name" value="beta-beta-alpha zinc fingers"/>
    <property type="match status" value="3"/>
</dbReference>
<keyword evidence="6" id="KW-1185">Reference proteome</keyword>
<dbReference type="InterPro" id="IPR022755">
    <property type="entry name" value="Znf_C2H2_jaz"/>
</dbReference>
<protein>
    <submittedName>
        <fullName evidence="7">Zinc finger RNA-binding protein isoform X1</fullName>
    </submittedName>
</protein>
<dbReference type="InterPro" id="IPR049401">
    <property type="entry name" value="DZF_dom_N"/>
</dbReference>
<dbReference type="GO" id="GO:0003725">
    <property type="term" value="F:double-stranded RNA binding"/>
    <property type="evidence" value="ECO:0007669"/>
    <property type="project" value="TreeGrafter"/>
</dbReference>
<dbReference type="InterPro" id="IPR013087">
    <property type="entry name" value="Znf_C2H2_type"/>
</dbReference>
<dbReference type="GO" id="GO:0071011">
    <property type="term" value="C:precatalytic spliceosome"/>
    <property type="evidence" value="ECO:0007669"/>
    <property type="project" value="TreeGrafter"/>
</dbReference>
<evidence type="ECO:0000256" key="3">
    <source>
        <dbReference type="ARBA" id="ARBA00022833"/>
    </source>
</evidence>
<organism evidence="6 7">
    <name type="scientific">Hyalella azteca</name>
    <name type="common">Amphipod</name>
    <dbReference type="NCBI Taxonomy" id="294128"/>
    <lineage>
        <taxon>Eukaryota</taxon>
        <taxon>Metazoa</taxon>
        <taxon>Ecdysozoa</taxon>
        <taxon>Arthropoda</taxon>
        <taxon>Crustacea</taxon>
        <taxon>Multicrustacea</taxon>
        <taxon>Malacostraca</taxon>
        <taxon>Eumalacostraca</taxon>
        <taxon>Peracarida</taxon>
        <taxon>Amphipoda</taxon>
        <taxon>Senticaudata</taxon>
        <taxon>Talitrida</taxon>
        <taxon>Talitroidea</taxon>
        <taxon>Hyalellidae</taxon>
        <taxon>Hyalella</taxon>
    </lineage>
</organism>
<dbReference type="Pfam" id="PF12874">
    <property type="entry name" value="zf-met"/>
    <property type="match status" value="2"/>
</dbReference>
<dbReference type="Pfam" id="PF12171">
    <property type="entry name" value="zf-C2H2_jaz"/>
    <property type="match status" value="1"/>
</dbReference>
<evidence type="ECO:0000256" key="4">
    <source>
        <dbReference type="SAM" id="MobiDB-lite"/>
    </source>
</evidence>
<dbReference type="GO" id="GO:0008270">
    <property type="term" value="F:zinc ion binding"/>
    <property type="evidence" value="ECO:0007669"/>
    <property type="project" value="UniProtKB-KW"/>
</dbReference>
<keyword evidence="2" id="KW-0863">Zinc-finger</keyword>
<dbReference type="Proteomes" id="UP000694843">
    <property type="component" value="Unplaced"/>
</dbReference>
<dbReference type="CTD" id="39764"/>
<evidence type="ECO:0000313" key="6">
    <source>
        <dbReference type="Proteomes" id="UP000694843"/>
    </source>
</evidence>
<dbReference type="InterPro" id="IPR049402">
    <property type="entry name" value="DZF_dom_C"/>
</dbReference>
<gene>
    <name evidence="7" type="primary">LOC108668055</name>
</gene>
<feature type="compositionally biased region" description="Basic and acidic residues" evidence="4">
    <location>
        <begin position="935"/>
        <end position="955"/>
    </location>
</feature>
<evidence type="ECO:0000256" key="1">
    <source>
        <dbReference type="ARBA" id="ARBA00022723"/>
    </source>
</evidence>
<dbReference type="FunFam" id="1.10.1410.40:FF:000001">
    <property type="entry name" value="interleukin enhancer-binding factor 3 isoform X1"/>
    <property type="match status" value="1"/>
</dbReference>
<dbReference type="InterPro" id="IPR036236">
    <property type="entry name" value="Znf_C2H2_sf"/>
</dbReference>
<dbReference type="PANTHER" id="PTHR45762:SF3">
    <property type="entry name" value="ZINC-FINGER PROTEIN AT 72D, ISOFORM B"/>
    <property type="match status" value="1"/>
</dbReference>